<reference evidence="1 2" key="1">
    <citation type="submission" date="2015-09" db="EMBL/GenBank/DDBJ databases">
        <title>Draft genome of the parasitic nematode Teladorsagia circumcincta isolate WARC Sus (inbred).</title>
        <authorList>
            <person name="Mitreva M."/>
        </authorList>
    </citation>
    <scope>NUCLEOTIDE SEQUENCE [LARGE SCALE GENOMIC DNA]</scope>
    <source>
        <strain evidence="1 2">S</strain>
    </source>
</reference>
<evidence type="ECO:0000313" key="2">
    <source>
        <dbReference type="Proteomes" id="UP000230423"/>
    </source>
</evidence>
<dbReference type="InterPro" id="IPR011735">
    <property type="entry name" value="WlaTC/HtrL_glycosyltransf"/>
</dbReference>
<name>A0A2G9URA9_TELCI</name>
<accession>A0A2G9URA9</accession>
<gene>
    <name evidence="1" type="ORF">TELCIR_05260</name>
</gene>
<proteinExistence type="predicted"/>
<dbReference type="OrthoDB" id="411632at2759"/>
<sequence length="318" mass="37351">MERPRVVAKHLLEPTTAIPCKSVRIWTRGINNNQTSGRQNNNVNSCSNYSSHQNHYHANGAHNNYDYYDFANLATNIPDPTTDRSRIEIHLPHSKETVRHELPRDDVTIVTALMDIGRGEWDRYRRPLEQYHLFMENLLSLQNYMVIFTDESSYSFVHKYRKNMGEIHRTKIHLITLKDLPLSRHLDAATKIIEEEHNNDKLWRSIWDPAMKDHPEARSAEYDVLVNSKTYFLYNATLEDPFSTEFFVWIDAGYGHGNQSVFPYNNKWKPQFPRNKISVIKTVLVLVINSYPQLFSITHGDWFDAFRLFSSDQSQYGR</sequence>
<dbReference type="InterPro" id="IPR053291">
    <property type="entry name" value="Ommatidial_diff-associated"/>
</dbReference>
<dbReference type="EMBL" id="KZ345594">
    <property type="protein sequence ID" value="PIO72794.1"/>
    <property type="molecule type" value="Genomic_DNA"/>
</dbReference>
<dbReference type="PANTHER" id="PTHR21579:SF16">
    <property type="entry name" value="HTRL DOMAIN CONTAINING"/>
    <property type="match status" value="1"/>
</dbReference>
<organism evidence="1 2">
    <name type="scientific">Teladorsagia circumcincta</name>
    <name type="common">Brown stomach worm</name>
    <name type="synonym">Ostertagia circumcincta</name>
    <dbReference type="NCBI Taxonomy" id="45464"/>
    <lineage>
        <taxon>Eukaryota</taxon>
        <taxon>Metazoa</taxon>
        <taxon>Ecdysozoa</taxon>
        <taxon>Nematoda</taxon>
        <taxon>Chromadorea</taxon>
        <taxon>Rhabditida</taxon>
        <taxon>Rhabditina</taxon>
        <taxon>Rhabditomorpha</taxon>
        <taxon>Strongyloidea</taxon>
        <taxon>Trichostrongylidae</taxon>
        <taxon>Teladorsagia</taxon>
    </lineage>
</organism>
<dbReference type="AlphaFoldDB" id="A0A2G9URA9"/>
<dbReference type="Proteomes" id="UP000230423">
    <property type="component" value="Unassembled WGS sequence"/>
</dbReference>
<evidence type="ECO:0000313" key="1">
    <source>
        <dbReference type="EMBL" id="PIO72794.1"/>
    </source>
</evidence>
<dbReference type="PANTHER" id="PTHR21579">
    <property type="entry name" value="PROTEIN TINCAR"/>
    <property type="match status" value="1"/>
</dbReference>
<keyword evidence="2" id="KW-1185">Reference proteome</keyword>
<dbReference type="Pfam" id="PF09612">
    <property type="entry name" value="HtrL_YibB"/>
    <property type="match status" value="2"/>
</dbReference>
<protein>
    <submittedName>
        <fullName evidence="1">Uncharacterized protein</fullName>
    </submittedName>
</protein>